<dbReference type="GO" id="GO:0016746">
    <property type="term" value="F:acyltransferase activity"/>
    <property type="evidence" value="ECO:0007669"/>
    <property type="project" value="UniProtKB-KW"/>
</dbReference>
<dbReference type="PANTHER" id="PTHR10434:SF40">
    <property type="entry name" value="1-ACYL-SN-GLYCEROL-3-PHOSPHATE ACYLTRANSFERASE"/>
    <property type="match status" value="1"/>
</dbReference>
<gene>
    <name evidence="4" type="primary">plsC</name>
    <name evidence="4" type="ORF">JCM31185_04390</name>
</gene>
<keyword evidence="5" id="KW-1185">Reference proteome</keyword>
<reference evidence="4 5" key="1">
    <citation type="submission" date="2022-03" db="EMBL/GenBank/DDBJ databases">
        <title>Draft genome sequence of Furfurilactobacillus curtus JCM 31185.</title>
        <authorList>
            <person name="Suzuki S."/>
            <person name="Endo A."/>
            <person name="Kajikawa A."/>
        </authorList>
    </citation>
    <scope>NUCLEOTIDE SEQUENCE [LARGE SCALE GENOMIC DNA]</scope>
    <source>
        <strain evidence="4 5">JCM 31185</strain>
    </source>
</reference>
<dbReference type="CDD" id="cd07989">
    <property type="entry name" value="LPLAT_AGPAT-like"/>
    <property type="match status" value="1"/>
</dbReference>
<evidence type="ECO:0000313" key="5">
    <source>
        <dbReference type="Proteomes" id="UP001628078"/>
    </source>
</evidence>
<keyword evidence="2 4" id="KW-0012">Acyltransferase</keyword>
<proteinExistence type="predicted"/>
<accession>A0ABQ5JLW5</accession>
<dbReference type="Proteomes" id="UP001628078">
    <property type="component" value="Unassembled WGS sequence"/>
</dbReference>
<dbReference type="Pfam" id="PF01553">
    <property type="entry name" value="Acyltransferase"/>
    <property type="match status" value="1"/>
</dbReference>
<evidence type="ECO:0000259" key="3">
    <source>
        <dbReference type="SMART" id="SM00563"/>
    </source>
</evidence>
<keyword evidence="1" id="KW-0808">Transferase</keyword>
<dbReference type="SMART" id="SM00563">
    <property type="entry name" value="PlsC"/>
    <property type="match status" value="1"/>
</dbReference>
<name>A0ABQ5JLW5_9LACO</name>
<dbReference type="InterPro" id="IPR002123">
    <property type="entry name" value="Plipid/glycerol_acylTrfase"/>
</dbReference>
<comment type="caution">
    <text evidence="4">The sequence shown here is derived from an EMBL/GenBank/DDBJ whole genome shotgun (WGS) entry which is preliminary data.</text>
</comment>
<protein>
    <submittedName>
        <fullName evidence="4">1-acyl-sn-glycerol-3-phosphate acyltransferase</fullName>
    </submittedName>
</protein>
<feature type="domain" description="Phospholipid/glycerol acyltransferase" evidence="3">
    <location>
        <begin position="34"/>
        <end position="144"/>
    </location>
</feature>
<evidence type="ECO:0000256" key="2">
    <source>
        <dbReference type="ARBA" id="ARBA00023315"/>
    </source>
</evidence>
<dbReference type="RefSeq" id="WP_407882405.1">
    <property type="nucleotide sequence ID" value="NZ_BQXO01000001.1"/>
</dbReference>
<sequence>MFYSFMRAIVRLILWLINGRPHYLHKDRLPKGTYILVGPHRTWFDPIYYAVGAAPRKFSFMAKKELFKNPIIRFILVHANAYPVDRDNPGPSAIKTPVKLLKAGELSTIIFPSGTRHSSEMKGGAIVIAKLAGVPLIPTVYQGPLTFRALFSRRTTTVSFGDPIMIDRKFKLDEAGQQQVDAKLQAAFDALDQEIDPHFHYVDPNQKEQAAYQAKIAAETKAETKHH</sequence>
<dbReference type="SUPFAM" id="SSF69593">
    <property type="entry name" value="Glycerol-3-phosphate (1)-acyltransferase"/>
    <property type="match status" value="1"/>
</dbReference>
<dbReference type="PANTHER" id="PTHR10434">
    <property type="entry name" value="1-ACYL-SN-GLYCEROL-3-PHOSPHATE ACYLTRANSFERASE"/>
    <property type="match status" value="1"/>
</dbReference>
<evidence type="ECO:0000313" key="4">
    <source>
        <dbReference type="EMBL" id="GKT05150.1"/>
    </source>
</evidence>
<organism evidence="4 5">
    <name type="scientific">Furfurilactobacillus curtus</name>
    <dbReference type="NCBI Taxonomy" id="1746200"/>
    <lineage>
        <taxon>Bacteria</taxon>
        <taxon>Bacillati</taxon>
        <taxon>Bacillota</taxon>
        <taxon>Bacilli</taxon>
        <taxon>Lactobacillales</taxon>
        <taxon>Lactobacillaceae</taxon>
        <taxon>Furfurilactobacillus</taxon>
    </lineage>
</organism>
<dbReference type="EMBL" id="BQXO01000001">
    <property type="protein sequence ID" value="GKT05150.1"/>
    <property type="molecule type" value="Genomic_DNA"/>
</dbReference>
<evidence type="ECO:0000256" key="1">
    <source>
        <dbReference type="ARBA" id="ARBA00022679"/>
    </source>
</evidence>